<keyword evidence="3" id="KW-0732">Signal</keyword>
<organism evidence="5 6">
    <name type="scientific">Pelagibacterium flavum</name>
    <dbReference type="NCBI Taxonomy" id="2984530"/>
    <lineage>
        <taxon>Bacteria</taxon>
        <taxon>Pseudomonadati</taxon>
        <taxon>Pseudomonadota</taxon>
        <taxon>Alphaproteobacteria</taxon>
        <taxon>Hyphomicrobiales</taxon>
        <taxon>Devosiaceae</taxon>
        <taxon>Pelagibacterium</taxon>
    </lineage>
</organism>
<dbReference type="PANTHER" id="PTHR30036:SF8">
    <property type="entry name" value="ABC-TYPE SUGAR TRANSPORT SYSTEM PERIPLASMIC COMPONENT-LIKE PROTEIN"/>
    <property type="match status" value="1"/>
</dbReference>
<reference evidence="5" key="1">
    <citation type="submission" date="2022-10" db="EMBL/GenBank/DDBJ databases">
        <title>YIM 151497 complete genome.</title>
        <authorList>
            <person name="Chen X."/>
        </authorList>
    </citation>
    <scope>NUCLEOTIDE SEQUENCE</scope>
    <source>
        <strain evidence="5">YIM 151497</strain>
    </source>
</reference>
<dbReference type="InterPro" id="IPR025997">
    <property type="entry name" value="SBP_2_dom"/>
</dbReference>
<gene>
    <name evidence="5" type="primary">rhaS</name>
    <name evidence="5" type="ORF">OF122_16620</name>
</gene>
<evidence type="ECO:0000259" key="4">
    <source>
        <dbReference type="Pfam" id="PF13407"/>
    </source>
</evidence>
<dbReference type="EMBL" id="CP107716">
    <property type="protein sequence ID" value="UYQ71646.1"/>
    <property type="molecule type" value="Genomic_DNA"/>
</dbReference>
<dbReference type="InterPro" id="IPR050555">
    <property type="entry name" value="Bact_Solute-Bind_Prot2"/>
</dbReference>
<feature type="signal peptide" evidence="3">
    <location>
        <begin position="1"/>
        <end position="26"/>
    </location>
</feature>
<comment type="similarity">
    <text evidence="2">Belongs to the bacterial solute-binding protein 2 family.</text>
</comment>
<dbReference type="PANTHER" id="PTHR30036">
    <property type="entry name" value="D-XYLOSE-BINDING PERIPLASMIC PROTEIN"/>
    <property type="match status" value="1"/>
</dbReference>
<protein>
    <submittedName>
        <fullName evidence="5">Rhamnose ABC transporter substrate-binding protein</fullName>
    </submittedName>
</protein>
<evidence type="ECO:0000313" key="5">
    <source>
        <dbReference type="EMBL" id="UYQ71646.1"/>
    </source>
</evidence>
<proteinExistence type="inferred from homology"/>
<dbReference type="Gene3D" id="3.40.50.2300">
    <property type="match status" value="2"/>
</dbReference>
<keyword evidence="6" id="KW-1185">Reference proteome</keyword>
<name>A0ABY6IM25_9HYPH</name>
<dbReference type="InterPro" id="IPR028082">
    <property type="entry name" value="Peripla_BP_I"/>
</dbReference>
<sequence length="331" mass="34463">MSLIKTLLTSTVIAASMMTVTAPAQAQTRIAVLVKSLGNGFFEAAARGAEEAAEEIGDVEIIYTGPTEPTAEAQIEVINTLIAQQVDAIAISANDPDAVVPALQRAMERGITVVSWDSGVAEAGREMHLNPSSNALIGDTIIRLAADHLPDGGQVAILSATATATNQNIWIEEAQAVLPNYEGIELVDIVYGDDLSDKSYREAQGLMQSYPELDAIIAPTTVGIVAAAQAVTDAGKIGEINVTGLALPSEMAGHIESGASKSFAIWNPIDLGYSITHIAHALATDAATAEPGATIGIGRVGEVTIGDNGEAAMSEPFTYDASNIDEYKDIF</sequence>
<dbReference type="Proteomes" id="UP001163882">
    <property type="component" value="Chromosome"/>
</dbReference>
<dbReference type="SUPFAM" id="SSF53822">
    <property type="entry name" value="Periplasmic binding protein-like I"/>
    <property type="match status" value="1"/>
</dbReference>
<dbReference type="NCBIfam" id="TIGR02637">
    <property type="entry name" value="RhaS"/>
    <property type="match status" value="1"/>
</dbReference>
<evidence type="ECO:0000256" key="2">
    <source>
        <dbReference type="ARBA" id="ARBA00007639"/>
    </source>
</evidence>
<feature type="chain" id="PRO_5045150538" evidence="3">
    <location>
        <begin position="27"/>
        <end position="331"/>
    </location>
</feature>
<accession>A0ABY6IM25</accession>
<feature type="domain" description="Periplasmic binding protein" evidence="4">
    <location>
        <begin position="30"/>
        <end position="284"/>
    </location>
</feature>
<dbReference type="Pfam" id="PF13407">
    <property type="entry name" value="Peripla_BP_4"/>
    <property type="match status" value="1"/>
</dbReference>
<evidence type="ECO:0000313" key="6">
    <source>
        <dbReference type="Proteomes" id="UP001163882"/>
    </source>
</evidence>
<dbReference type="InterPro" id="IPR013459">
    <property type="entry name" value="RhaS"/>
</dbReference>
<dbReference type="RefSeq" id="WP_264225296.1">
    <property type="nucleotide sequence ID" value="NZ_CP107716.1"/>
</dbReference>
<comment type="subcellular location">
    <subcellularLocation>
        <location evidence="1">Periplasm</location>
    </subcellularLocation>
</comment>
<evidence type="ECO:0000256" key="1">
    <source>
        <dbReference type="ARBA" id="ARBA00004418"/>
    </source>
</evidence>
<evidence type="ECO:0000256" key="3">
    <source>
        <dbReference type="SAM" id="SignalP"/>
    </source>
</evidence>